<evidence type="ECO:0000313" key="1">
    <source>
        <dbReference type="EMBL" id="WVX47985.1"/>
    </source>
</evidence>
<evidence type="ECO:0000313" key="2">
    <source>
        <dbReference type="Proteomes" id="UP001318682"/>
    </source>
</evidence>
<dbReference type="EMBL" id="CP143423">
    <property type="protein sequence ID" value="WVX47985.1"/>
    <property type="molecule type" value="Genomic_DNA"/>
</dbReference>
<organism evidence="1 2">
    <name type="scientific">Roseobacter fucihabitans</name>
    <dbReference type="NCBI Taxonomy" id="1537242"/>
    <lineage>
        <taxon>Bacteria</taxon>
        <taxon>Pseudomonadati</taxon>
        <taxon>Pseudomonadota</taxon>
        <taxon>Alphaproteobacteria</taxon>
        <taxon>Rhodobacterales</taxon>
        <taxon>Roseobacteraceae</taxon>
        <taxon>Roseobacter</taxon>
    </lineage>
</organism>
<protein>
    <submittedName>
        <fullName evidence="1">Uncharacterized protein</fullName>
    </submittedName>
</protein>
<reference evidence="2" key="1">
    <citation type="submission" date="2024-01" db="EMBL/GenBank/DDBJ databases">
        <title>Roseobacter fucihabitans sp. nov., isolated from the brown alga Fucus spiralis.</title>
        <authorList>
            <person name="Hahnke S."/>
            <person name="Berger M."/>
            <person name="Schlingloff A."/>
            <person name="Athale I."/>
            <person name="Neumann-Schaal M."/>
            <person name="Adenaya A."/>
            <person name="Poehlein A."/>
            <person name="Daniel R."/>
            <person name="Pertersen J."/>
            <person name="Brinkhoff T."/>
        </authorList>
    </citation>
    <scope>NUCLEOTIDE SEQUENCE [LARGE SCALE GENOMIC DNA]</scope>
    <source>
        <strain evidence="2">B14</strain>
    </source>
</reference>
<dbReference type="Proteomes" id="UP001318682">
    <property type="component" value="Chromosome"/>
</dbReference>
<name>A0ABZ2BRA2_9RHOB</name>
<gene>
    <name evidence="1" type="ORF">ROLI_010620</name>
</gene>
<keyword evidence="2" id="KW-1185">Reference proteome</keyword>
<sequence length="53" mass="5783">MSCQRSSSLKISSVLSKVGAVDGSISVFAQSENSGTIEFEQELFERTKTDLRV</sequence>
<accession>A0ABZ2BRA2</accession>
<proteinExistence type="predicted"/>